<keyword evidence="5 8" id="KW-0720">Serine protease</keyword>
<feature type="region of interest" description="Disordered" evidence="9">
    <location>
        <begin position="49"/>
        <end position="74"/>
    </location>
</feature>
<evidence type="ECO:0000256" key="6">
    <source>
        <dbReference type="ARBA" id="ARBA00023145"/>
    </source>
</evidence>
<dbReference type="SUPFAM" id="SSF50494">
    <property type="entry name" value="Trypsin-like serine proteases"/>
    <property type="match status" value="1"/>
</dbReference>
<dbReference type="Proteomes" id="UP000719412">
    <property type="component" value="Unassembled WGS sequence"/>
</dbReference>
<evidence type="ECO:0000256" key="5">
    <source>
        <dbReference type="ARBA" id="ARBA00022825"/>
    </source>
</evidence>
<dbReference type="Pfam" id="PF00089">
    <property type="entry name" value="Trypsin"/>
    <property type="match status" value="1"/>
</dbReference>
<reference evidence="11" key="2">
    <citation type="submission" date="2021-08" db="EMBL/GenBank/DDBJ databases">
        <authorList>
            <person name="Eriksson T."/>
        </authorList>
    </citation>
    <scope>NUCLEOTIDE SEQUENCE</scope>
    <source>
        <strain evidence="11">Stoneville</strain>
        <tissue evidence="11">Whole head</tissue>
    </source>
</reference>
<keyword evidence="2 8" id="KW-0645">Protease</keyword>
<dbReference type="EMBL" id="JABDTM020027841">
    <property type="protein sequence ID" value="KAH0809898.1"/>
    <property type="molecule type" value="Genomic_DNA"/>
</dbReference>
<dbReference type="PROSITE" id="PS00135">
    <property type="entry name" value="TRYPSIN_SER"/>
    <property type="match status" value="1"/>
</dbReference>
<dbReference type="PANTHER" id="PTHR24276:SF91">
    <property type="entry name" value="AT26814P-RELATED"/>
    <property type="match status" value="1"/>
</dbReference>
<dbReference type="CDD" id="cd00190">
    <property type="entry name" value="Tryp_SPc"/>
    <property type="match status" value="1"/>
</dbReference>
<keyword evidence="12" id="KW-1185">Reference proteome</keyword>
<evidence type="ECO:0000256" key="7">
    <source>
        <dbReference type="ARBA" id="ARBA00023157"/>
    </source>
</evidence>
<evidence type="ECO:0000259" key="10">
    <source>
        <dbReference type="PROSITE" id="PS50240"/>
    </source>
</evidence>
<proteinExistence type="inferred from homology"/>
<dbReference type="InterPro" id="IPR001254">
    <property type="entry name" value="Trypsin_dom"/>
</dbReference>
<evidence type="ECO:0000256" key="4">
    <source>
        <dbReference type="ARBA" id="ARBA00022801"/>
    </source>
</evidence>
<dbReference type="SMART" id="SM00020">
    <property type="entry name" value="Tryp_SPc"/>
    <property type="match status" value="1"/>
</dbReference>
<dbReference type="PANTHER" id="PTHR24276">
    <property type="entry name" value="POLYSERASE-RELATED"/>
    <property type="match status" value="1"/>
</dbReference>
<dbReference type="GO" id="GO:0006508">
    <property type="term" value="P:proteolysis"/>
    <property type="evidence" value="ECO:0007669"/>
    <property type="project" value="UniProtKB-KW"/>
</dbReference>
<gene>
    <name evidence="11" type="ORF">GEV33_012895</name>
</gene>
<evidence type="ECO:0000256" key="1">
    <source>
        <dbReference type="ARBA" id="ARBA00007664"/>
    </source>
</evidence>
<comment type="similarity">
    <text evidence="1">Belongs to the peptidase S1 family.</text>
</comment>
<dbReference type="PROSITE" id="PS00134">
    <property type="entry name" value="TRYPSIN_HIS"/>
    <property type="match status" value="1"/>
</dbReference>
<dbReference type="FunFam" id="2.40.10.10:FF:000077">
    <property type="entry name" value="Predicted protein"/>
    <property type="match status" value="1"/>
</dbReference>
<dbReference type="InterPro" id="IPR043504">
    <property type="entry name" value="Peptidase_S1_PA_chymotrypsin"/>
</dbReference>
<dbReference type="InterPro" id="IPR001314">
    <property type="entry name" value="Peptidase_S1A"/>
</dbReference>
<evidence type="ECO:0000256" key="8">
    <source>
        <dbReference type="RuleBase" id="RU363034"/>
    </source>
</evidence>
<evidence type="ECO:0000256" key="9">
    <source>
        <dbReference type="SAM" id="MobiDB-lite"/>
    </source>
</evidence>
<dbReference type="GO" id="GO:0004252">
    <property type="term" value="F:serine-type endopeptidase activity"/>
    <property type="evidence" value="ECO:0007669"/>
    <property type="project" value="InterPro"/>
</dbReference>
<organism evidence="11 12">
    <name type="scientific">Tenebrio molitor</name>
    <name type="common">Yellow mealworm beetle</name>
    <dbReference type="NCBI Taxonomy" id="7067"/>
    <lineage>
        <taxon>Eukaryota</taxon>
        <taxon>Metazoa</taxon>
        <taxon>Ecdysozoa</taxon>
        <taxon>Arthropoda</taxon>
        <taxon>Hexapoda</taxon>
        <taxon>Insecta</taxon>
        <taxon>Pterygota</taxon>
        <taxon>Neoptera</taxon>
        <taxon>Endopterygota</taxon>
        <taxon>Coleoptera</taxon>
        <taxon>Polyphaga</taxon>
        <taxon>Cucujiformia</taxon>
        <taxon>Tenebrionidae</taxon>
        <taxon>Tenebrio</taxon>
    </lineage>
</organism>
<dbReference type="InterPro" id="IPR018114">
    <property type="entry name" value="TRYPSIN_HIS"/>
</dbReference>
<keyword evidence="3" id="KW-0732">Signal</keyword>
<keyword evidence="7" id="KW-1015">Disulfide bond</keyword>
<dbReference type="InterPro" id="IPR050430">
    <property type="entry name" value="Peptidase_S1"/>
</dbReference>
<dbReference type="PROSITE" id="PS50240">
    <property type="entry name" value="TRYPSIN_DOM"/>
    <property type="match status" value="1"/>
</dbReference>
<feature type="compositionally biased region" description="Low complexity" evidence="9">
    <location>
        <begin position="58"/>
        <end position="69"/>
    </location>
</feature>
<keyword evidence="4 8" id="KW-0378">Hydrolase</keyword>
<keyword evidence="6" id="KW-0865">Zymogen</keyword>
<feature type="domain" description="Peptidase S1" evidence="10">
    <location>
        <begin position="86"/>
        <end position="312"/>
    </location>
</feature>
<accession>A0A8J6H9Y4</accession>
<dbReference type="InterPro" id="IPR009003">
    <property type="entry name" value="Peptidase_S1_PA"/>
</dbReference>
<reference evidence="11" key="1">
    <citation type="journal article" date="2020" name="J Insects Food Feed">
        <title>The yellow mealworm (Tenebrio molitor) genome: a resource for the emerging insects as food and feed industry.</title>
        <authorList>
            <person name="Eriksson T."/>
            <person name="Andere A."/>
            <person name="Kelstrup H."/>
            <person name="Emery V."/>
            <person name="Picard C."/>
        </authorList>
    </citation>
    <scope>NUCLEOTIDE SEQUENCE</scope>
    <source>
        <strain evidence="11">Stoneville</strain>
        <tissue evidence="11">Whole head</tissue>
    </source>
</reference>
<protein>
    <recommendedName>
        <fullName evidence="10">Peptidase S1 domain-containing protein</fullName>
    </recommendedName>
</protein>
<name>A0A8J6H9Y4_TENMO</name>
<evidence type="ECO:0000256" key="2">
    <source>
        <dbReference type="ARBA" id="ARBA00022670"/>
    </source>
</evidence>
<dbReference type="AlphaFoldDB" id="A0A8J6H9Y4"/>
<evidence type="ECO:0000313" key="12">
    <source>
        <dbReference type="Proteomes" id="UP000719412"/>
    </source>
</evidence>
<dbReference type="Gene3D" id="2.40.10.10">
    <property type="entry name" value="Trypsin-like serine proteases"/>
    <property type="match status" value="1"/>
</dbReference>
<comment type="caution">
    <text evidence="11">The sequence shown here is derived from an EMBL/GenBank/DDBJ whole genome shotgun (WGS) entry which is preliminary data.</text>
</comment>
<evidence type="ECO:0000256" key="3">
    <source>
        <dbReference type="ARBA" id="ARBA00022729"/>
    </source>
</evidence>
<dbReference type="InterPro" id="IPR033116">
    <property type="entry name" value="TRYPSIN_SER"/>
</dbReference>
<sequence length="313" mass="34028">MGSLPATEPQRSSYSILCIRKIPARLPEQESLPPTPKLFKVEGPFNKAQPLDNVQDRSSSNTSGSTTSSEFLGGNRRGYEEFGARIVGGIDATILEAPYQVSVQEEGYHFCGGAVITAVHILTATHCTEEKDASVLEIRAGSTFKDYGGVLVKVQMIIEHPYFDTDSVDFDVSILKLAQPLNFTDFIKPIPLAEPWDEWPPGTFGLITGWGVTKEGLPSSAPRNLQAVYLQITNLADCVFVYGAEKLTDRMMCVWYQDGGRDSCQGDSGGPFQVNGVLVGIVSWGSGCARAGVPGIYTKVSTVRDFIDQALQY</sequence>
<dbReference type="PRINTS" id="PR00722">
    <property type="entry name" value="CHYMOTRYPSIN"/>
</dbReference>
<evidence type="ECO:0000313" key="11">
    <source>
        <dbReference type="EMBL" id="KAH0809898.1"/>
    </source>
</evidence>